<proteinExistence type="predicted"/>
<dbReference type="EMBL" id="JBHSIU010000010">
    <property type="protein sequence ID" value="MFC4997815.1"/>
    <property type="molecule type" value="Genomic_DNA"/>
</dbReference>
<dbReference type="SUPFAM" id="SSF51445">
    <property type="entry name" value="(Trans)glycosidases"/>
    <property type="match status" value="1"/>
</dbReference>
<accession>A0ABV9VQT7</accession>
<keyword evidence="2" id="KW-1185">Reference proteome</keyword>
<sequence>MRGKGITYDTGFVRYGMNSRRRFDPDLVGRELRIIRDDLHCTAVRVTGGDPDRIDLAATLAVALGLEVWYSPYPLEMTPDATLALFADCAERAERLRRRGGVIVFVTGAELSIMNQGFLPGDTLDQRLALLTRPDRLREVIGEVGARVNDFLARAVTTVRDRFGGRITYASVPIDRVDWTPFDIVSMDVYRSAAIADTFAGMVAQGMRDPALQGKPVAITEFGAATYRGAGDRGAQGLDVVEHDEHGPVRLDGDHVRDEAGQAAYIRELLEVFDAAGVDTTFVFLFALYDHPHRPDAPARDDLDLASYGIVKVYEDRHGTTYPDMPWEPKAAFAAVAGYYGR</sequence>
<gene>
    <name evidence="1" type="ORF">ACFPIJ_08240</name>
</gene>
<evidence type="ECO:0008006" key="3">
    <source>
        <dbReference type="Google" id="ProtNLM"/>
    </source>
</evidence>
<organism evidence="1 2">
    <name type="scientific">Dactylosporangium cerinum</name>
    <dbReference type="NCBI Taxonomy" id="1434730"/>
    <lineage>
        <taxon>Bacteria</taxon>
        <taxon>Bacillati</taxon>
        <taxon>Actinomycetota</taxon>
        <taxon>Actinomycetes</taxon>
        <taxon>Micromonosporales</taxon>
        <taxon>Micromonosporaceae</taxon>
        <taxon>Dactylosporangium</taxon>
    </lineage>
</organism>
<dbReference type="InterPro" id="IPR017853">
    <property type="entry name" value="GH"/>
</dbReference>
<evidence type="ECO:0000313" key="1">
    <source>
        <dbReference type="EMBL" id="MFC4997815.1"/>
    </source>
</evidence>
<name>A0ABV9VQT7_9ACTN</name>
<dbReference type="Gene3D" id="3.20.20.80">
    <property type="entry name" value="Glycosidases"/>
    <property type="match status" value="1"/>
</dbReference>
<dbReference type="Proteomes" id="UP001595912">
    <property type="component" value="Unassembled WGS sequence"/>
</dbReference>
<comment type="caution">
    <text evidence="1">The sequence shown here is derived from an EMBL/GenBank/DDBJ whole genome shotgun (WGS) entry which is preliminary data.</text>
</comment>
<dbReference type="RefSeq" id="WP_380114062.1">
    <property type="nucleotide sequence ID" value="NZ_JBHSIU010000010.1"/>
</dbReference>
<evidence type="ECO:0000313" key="2">
    <source>
        <dbReference type="Proteomes" id="UP001595912"/>
    </source>
</evidence>
<reference evidence="2" key="1">
    <citation type="journal article" date="2019" name="Int. J. Syst. Evol. Microbiol.">
        <title>The Global Catalogue of Microorganisms (GCM) 10K type strain sequencing project: providing services to taxonomists for standard genome sequencing and annotation.</title>
        <authorList>
            <consortium name="The Broad Institute Genomics Platform"/>
            <consortium name="The Broad Institute Genome Sequencing Center for Infectious Disease"/>
            <person name="Wu L."/>
            <person name="Ma J."/>
        </authorList>
    </citation>
    <scope>NUCLEOTIDE SEQUENCE [LARGE SCALE GENOMIC DNA]</scope>
    <source>
        <strain evidence="2">CGMCC 4.7152</strain>
    </source>
</reference>
<protein>
    <recommendedName>
        <fullName evidence="3">Abortive infection protein</fullName>
    </recommendedName>
</protein>